<gene>
    <name evidence="9" type="ordered locus">Halha_1089</name>
</gene>
<dbReference type="GO" id="GO:0004386">
    <property type="term" value="F:helicase activity"/>
    <property type="evidence" value="ECO:0007669"/>
    <property type="project" value="UniProtKB-KW"/>
</dbReference>
<dbReference type="InterPro" id="IPR038726">
    <property type="entry name" value="PDDEXK_AddAB-type"/>
</dbReference>
<evidence type="ECO:0000256" key="5">
    <source>
        <dbReference type="ARBA" id="ARBA00022840"/>
    </source>
</evidence>
<keyword evidence="7" id="KW-0234">DNA repair</keyword>
<evidence type="ECO:0000256" key="1">
    <source>
        <dbReference type="ARBA" id="ARBA00022741"/>
    </source>
</evidence>
<evidence type="ECO:0000256" key="3">
    <source>
        <dbReference type="ARBA" id="ARBA00022801"/>
    </source>
</evidence>
<dbReference type="STRING" id="748449.Halha_1089"/>
<accession>L0KAB0</accession>
<dbReference type="Proteomes" id="UP000010880">
    <property type="component" value="Chromosome"/>
</dbReference>
<dbReference type="Gene3D" id="3.90.320.10">
    <property type="match status" value="1"/>
</dbReference>
<organism evidence="9 10">
    <name type="scientific">Halobacteroides halobius (strain ATCC 35273 / DSM 5150 / MD-1)</name>
    <dbReference type="NCBI Taxonomy" id="748449"/>
    <lineage>
        <taxon>Bacteria</taxon>
        <taxon>Bacillati</taxon>
        <taxon>Bacillota</taxon>
        <taxon>Clostridia</taxon>
        <taxon>Halanaerobiales</taxon>
        <taxon>Halobacteroidaceae</taxon>
        <taxon>Halobacteroides</taxon>
    </lineage>
</organism>
<keyword evidence="10" id="KW-1185">Reference proteome</keyword>
<dbReference type="Pfam" id="PF12705">
    <property type="entry name" value="PDDEXK_1"/>
    <property type="match status" value="1"/>
</dbReference>
<evidence type="ECO:0000256" key="4">
    <source>
        <dbReference type="ARBA" id="ARBA00022806"/>
    </source>
</evidence>
<keyword evidence="6" id="KW-0238">DNA-binding</keyword>
<evidence type="ECO:0000256" key="6">
    <source>
        <dbReference type="ARBA" id="ARBA00023125"/>
    </source>
</evidence>
<dbReference type="HOGENOM" id="CLU_014981_0_0_9"/>
<dbReference type="eggNOG" id="COG2887">
    <property type="taxonomic scope" value="Bacteria"/>
</dbReference>
<keyword evidence="2" id="KW-0227">DNA damage</keyword>
<dbReference type="GO" id="GO:0006281">
    <property type="term" value="P:DNA repair"/>
    <property type="evidence" value="ECO:0007669"/>
    <property type="project" value="UniProtKB-KW"/>
</dbReference>
<dbReference type="OrthoDB" id="2109781at2"/>
<evidence type="ECO:0000256" key="7">
    <source>
        <dbReference type="ARBA" id="ARBA00023204"/>
    </source>
</evidence>
<dbReference type="GO" id="GO:0003677">
    <property type="term" value="F:DNA binding"/>
    <property type="evidence" value="ECO:0007669"/>
    <property type="project" value="UniProtKB-KW"/>
</dbReference>
<dbReference type="GO" id="GO:0016787">
    <property type="term" value="F:hydrolase activity"/>
    <property type="evidence" value="ECO:0007669"/>
    <property type="project" value="UniProtKB-KW"/>
</dbReference>
<keyword evidence="3" id="KW-0378">Hydrolase</keyword>
<proteinExistence type="predicted"/>
<dbReference type="GO" id="GO:0005524">
    <property type="term" value="F:ATP binding"/>
    <property type="evidence" value="ECO:0007669"/>
    <property type="project" value="UniProtKB-KW"/>
</dbReference>
<dbReference type="InterPro" id="IPR011604">
    <property type="entry name" value="PDDEXK-like_dom_sf"/>
</dbReference>
<dbReference type="RefSeq" id="WP_015326768.1">
    <property type="nucleotide sequence ID" value="NC_019978.1"/>
</dbReference>
<keyword evidence="4" id="KW-0347">Helicase</keyword>
<evidence type="ECO:0000256" key="2">
    <source>
        <dbReference type="ARBA" id="ARBA00022763"/>
    </source>
</evidence>
<sequence>MEMNYIDYSDNLFETVVDSSKSRVYVFNNYDSKLEAENYYTRPFLAEESSFLLMSEFKERLFPSDKLLLKEEKLVIIFYELLTEEDKKQLKISGYNDVINLAHDFFNFYRELAEYKVDEIKGLKGWQQEKYQIFERLRQRYIAKMEQLDYTDKILTYNEANFNLKFLQKFTEVVFVSILSFTPLEKEIIAKLQTAGHRVQLYNQIKPEDYDEETLQLKSVTLPDKLEQEIEIYQTNEDLLQLVTALTKVDRAEDGYTILDADLQNSNYHNLLSSAKVNIDQDISFTKTRLYRFLETLYNLLQNASLSNGEVRLKLEDLVEASYLNSFRDYYNLGWSELDGLQQLAQDDYVYFCEELITDQLTSFRAILKEIEELSQLRTLNQFCSYLEDIEIEKLNDSQYRDDLSTFFSSLAELQSIEELEVVSSWDQYFTNSPQGLFLLILNYLKFKQVKKVGTGNEADIEVRDLLTSSFAQRDQIMLLNLAEGRVPLAQEANFLLTDSQRTQLGLKSYQQQRLEMKYKFFRHLLSSKQVVIFAIKDQANNIATSSFVEELKLKYNLTSKELEVTSQDYPEIMKNIFNSNSDLLASNFNLTTEDGDKLKIIADDFSNQELSMTYYKYSTLKRYCSYRFYLDHIVGLEEQVEFSKQMSPKIIGILVHQTFAELIDKLEGKIKANDLRFDRAVVKEILTNKIELFDLKIPDYYEQYYLEVMFKSIEESIEYFFKMLSNRVEGTITDITTEWQPSQNDKRSFIENEAFDICLNGRVDLIIETDKSKQIIDYKTGSGNTDQLDFYHLLYESDFEVGEIINKSMYNVMERKFERTYPGSEEKFAETLKEVLEEQIVNSLEYQTDFKSRCKRCNYLDVCQEGLK</sequence>
<evidence type="ECO:0000259" key="8">
    <source>
        <dbReference type="Pfam" id="PF12705"/>
    </source>
</evidence>
<dbReference type="AlphaFoldDB" id="L0KAB0"/>
<evidence type="ECO:0000313" key="9">
    <source>
        <dbReference type="EMBL" id="AGB41043.1"/>
    </source>
</evidence>
<keyword evidence="1" id="KW-0547">Nucleotide-binding</keyword>
<dbReference type="EMBL" id="CP003359">
    <property type="protein sequence ID" value="AGB41043.1"/>
    <property type="molecule type" value="Genomic_DNA"/>
</dbReference>
<dbReference type="KEGG" id="hhl:Halha_1089"/>
<feature type="domain" description="PD-(D/E)XK endonuclease-like" evidence="8">
    <location>
        <begin position="624"/>
        <end position="865"/>
    </location>
</feature>
<protein>
    <recommendedName>
        <fullName evidence="8">PD-(D/E)XK endonuclease-like domain-containing protein</fullName>
    </recommendedName>
</protein>
<reference evidence="10" key="1">
    <citation type="submission" date="2012-02" db="EMBL/GenBank/DDBJ databases">
        <title>The complete genome of Halobacteroides halobius DSM 5150.</title>
        <authorList>
            <person name="Lucas S."/>
            <person name="Copeland A."/>
            <person name="Lapidus A."/>
            <person name="Glavina del Rio T."/>
            <person name="Dalin E."/>
            <person name="Tice H."/>
            <person name="Bruce D."/>
            <person name="Goodwin L."/>
            <person name="Pitluck S."/>
            <person name="Peters L."/>
            <person name="Mikhailova N."/>
            <person name="Gu W."/>
            <person name="Kyrpides N."/>
            <person name="Mavromatis K."/>
            <person name="Ivanova N."/>
            <person name="Brettin T."/>
            <person name="Detter J.C."/>
            <person name="Han C."/>
            <person name="Larimer F."/>
            <person name="Land M."/>
            <person name="Hauser L."/>
            <person name="Markowitz V."/>
            <person name="Cheng J.-F."/>
            <person name="Hugenholtz P."/>
            <person name="Woyke T."/>
            <person name="Wu D."/>
            <person name="Tindall B."/>
            <person name="Pomrenke H."/>
            <person name="Brambilla E."/>
            <person name="Klenk H.-P."/>
            <person name="Eisen J.A."/>
        </authorList>
    </citation>
    <scope>NUCLEOTIDE SEQUENCE [LARGE SCALE GENOMIC DNA]</scope>
    <source>
        <strain evidence="10">ATCC 35273 / DSM 5150 / MD-1</strain>
    </source>
</reference>
<name>L0KAB0_HALHC</name>
<evidence type="ECO:0000313" key="10">
    <source>
        <dbReference type="Proteomes" id="UP000010880"/>
    </source>
</evidence>
<keyword evidence="5" id="KW-0067">ATP-binding</keyword>